<name>A0A077F5V6_9PSED</name>
<dbReference type="AlphaFoldDB" id="A0A077F5V6"/>
<dbReference type="Pfam" id="PF14357">
    <property type="entry name" value="DUF4404"/>
    <property type="match status" value="1"/>
</dbReference>
<dbReference type="KEGG" id="palk:PSAKL28_16620"/>
<organism evidence="1 3">
    <name type="scientific">Pseudomonas alkylphenolica</name>
    <dbReference type="NCBI Taxonomy" id="237609"/>
    <lineage>
        <taxon>Bacteria</taxon>
        <taxon>Pseudomonadati</taxon>
        <taxon>Pseudomonadota</taxon>
        <taxon>Gammaproteobacteria</taxon>
        <taxon>Pseudomonadales</taxon>
        <taxon>Pseudomonadaceae</taxon>
        <taxon>Pseudomonas</taxon>
    </lineage>
</organism>
<evidence type="ECO:0000313" key="2">
    <source>
        <dbReference type="EMBL" id="QGW76785.1"/>
    </source>
</evidence>
<dbReference type="EMBL" id="CP046621">
    <property type="protein sequence ID" value="QGW76785.1"/>
    <property type="molecule type" value="Genomic_DNA"/>
</dbReference>
<accession>A0A077F5V6</accession>
<dbReference type="HOGENOM" id="CLU_182968_0_0_6"/>
<sequence>MPARELQQQLNELREQLEQNPPLSEEEREHLHELMRQIEAKLELEATVPDNDLVDSVNLAVETFEANHPSLTGILRRLAVSLHSMGI</sequence>
<protein>
    <submittedName>
        <fullName evidence="1">Chromosome segregation ATPase</fullName>
    </submittedName>
    <submittedName>
        <fullName evidence="2">DUF4404 family protein</fullName>
    </submittedName>
</protein>
<dbReference type="InterPro" id="IPR025516">
    <property type="entry name" value="DUF4404"/>
</dbReference>
<dbReference type="Proteomes" id="UP000028931">
    <property type="component" value="Chromosome"/>
</dbReference>
<proteinExistence type="predicted"/>
<reference evidence="1" key="1">
    <citation type="submission" date="2014-07" db="EMBL/GenBank/DDBJ databases">
        <authorList>
            <person name="Lee K."/>
            <person name="Lim J.Y."/>
            <person name="Hwang I."/>
        </authorList>
    </citation>
    <scope>NUCLEOTIDE SEQUENCE [LARGE SCALE GENOMIC DNA]</scope>
    <source>
        <strain evidence="1">KL28</strain>
    </source>
</reference>
<evidence type="ECO:0000313" key="3">
    <source>
        <dbReference type="Proteomes" id="UP000028931"/>
    </source>
</evidence>
<dbReference type="RefSeq" id="WP_038608926.1">
    <property type="nucleotide sequence ID" value="NZ_CP009048.1"/>
</dbReference>
<keyword evidence="4" id="KW-1185">Reference proteome</keyword>
<gene>
    <name evidence="2" type="ORF">GPJ81_08905</name>
    <name evidence="1" type="ORF">PSAKL28_16620</name>
</gene>
<evidence type="ECO:0000313" key="4">
    <source>
        <dbReference type="Proteomes" id="UP000426235"/>
    </source>
</evidence>
<dbReference type="Proteomes" id="UP000426235">
    <property type="component" value="Chromosome"/>
</dbReference>
<dbReference type="eggNOG" id="ENOG5033AKQ">
    <property type="taxonomic scope" value="Bacteria"/>
</dbReference>
<dbReference type="OrthoDB" id="4335607at2"/>
<evidence type="ECO:0000313" key="1">
    <source>
        <dbReference type="EMBL" id="AIL60887.1"/>
    </source>
</evidence>
<reference evidence="2" key="2">
    <citation type="submission" date="2019-12" db="EMBL/GenBank/DDBJ databases">
        <title>Hybrid Genome Assemblies of two High G+C Isolates from Undergraduate Microbiology Courses.</title>
        <authorList>
            <person name="Ne Ville C.J."/>
            <person name="Enright D."/>
            <person name="Hernandez I."/>
            <person name="Dodsworth J."/>
            <person name="Orwin P.M."/>
        </authorList>
    </citation>
    <scope>NUCLEOTIDE SEQUENCE [LARGE SCALE GENOMIC DNA]</scope>
    <source>
        <strain evidence="2">Neo</strain>
    </source>
</reference>
<dbReference type="EMBL" id="CP009048">
    <property type="protein sequence ID" value="AIL60887.1"/>
    <property type="molecule type" value="Genomic_DNA"/>
</dbReference>